<feature type="compositionally biased region" description="Basic and acidic residues" evidence="1">
    <location>
        <begin position="45"/>
        <end position="73"/>
    </location>
</feature>
<reference evidence="2" key="1">
    <citation type="submission" date="2020-02" db="EMBL/GenBank/DDBJ databases">
        <authorList>
            <person name="Meier V. D."/>
        </authorList>
    </citation>
    <scope>NUCLEOTIDE SEQUENCE</scope>
    <source>
        <strain evidence="2">AVDCRST_MAG93</strain>
    </source>
</reference>
<organism evidence="2">
    <name type="scientific">uncultured Chloroflexia bacterium</name>
    <dbReference type="NCBI Taxonomy" id="1672391"/>
    <lineage>
        <taxon>Bacteria</taxon>
        <taxon>Bacillati</taxon>
        <taxon>Chloroflexota</taxon>
        <taxon>Chloroflexia</taxon>
        <taxon>environmental samples</taxon>
    </lineage>
</organism>
<proteinExistence type="predicted"/>
<feature type="non-terminal residue" evidence="2">
    <location>
        <position position="1"/>
    </location>
</feature>
<evidence type="ECO:0000313" key="2">
    <source>
        <dbReference type="EMBL" id="CAA9392344.1"/>
    </source>
</evidence>
<feature type="region of interest" description="Disordered" evidence="1">
    <location>
        <begin position="1"/>
        <end position="91"/>
    </location>
</feature>
<protein>
    <submittedName>
        <fullName evidence="2">Mobile element protein</fullName>
    </submittedName>
</protein>
<dbReference type="EMBL" id="CADCTR010003287">
    <property type="protein sequence ID" value="CAA9392344.1"/>
    <property type="molecule type" value="Genomic_DNA"/>
</dbReference>
<dbReference type="AlphaFoldDB" id="A0A6J4NM60"/>
<feature type="non-terminal residue" evidence="2">
    <location>
        <position position="91"/>
    </location>
</feature>
<sequence length="91" mass="10112">EEETHPRADRAQAARGGRRVSRGHLGPRGRQKTQHQRGDLPPLEEPVRWHESRCHQAPEGAGVRERPLEEDSGRPGCGHQHPQGGEPGKLL</sequence>
<gene>
    <name evidence="2" type="ORF">AVDCRST_MAG93-9793</name>
</gene>
<accession>A0A6J4NM60</accession>
<name>A0A6J4NM60_9CHLR</name>
<feature type="compositionally biased region" description="Basic and acidic residues" evidence="1">
    <location>
        <begin position="1"/>
        <end position="12"/>
    </location>
</feature>
<evidence type="ECO:0000256" key="1">
    <source>
        <dbReference type="SAM" id="MobiDB-lite"/>
    </source>
</evidence>
<feature type="compositionally biased region" description="Basic residues" evidence="1">
    <location>
        <begin position="16"/>
        <end position="35"/>
    </location>
</feature>